<keyword evidence="1" id="KW-0812">Transmembrane</keyword>
<keyword evidence="1" id="KW-0472">Membrane</keyword>
<protein>
    <submittedName>
        <fullName evidence="2">Uncharacterized protein</fullName>
    </submittedName>
</protein>
<proteinExistence type="predicted"/>
<comment type="caution">
    <text evidence="2">The sequence shown here is derived from an EMBL/GenBank/DDBJ whole genome shotgun (WGS) entry which is preliminary data.</text>
</comment>
<dbReference type="Proteomes" id="UP000012118">
    <property type="component" value="Unassembled WGS sequence"/>
</dbReference>
<evidence type="ECO:0000313" key="2">
    <source>
        <dbReference type="EMBL" id="EMN92498.1"/>
    </source>
</evidence>
<name>M6QJ14_9LEPT</name>
<accession>M6QJ14</accession>
<sequence>MVFPVFSDFIFHRALRGFLTLSGDFVFLLFCFGKQFINVIRNLFFRDGTTLNASTQ</sequence>
<dbReference type="EMBL" id="AHNU02000008">
    <property type="protein sequence ID" value="EMN92498.1"/>
    <property type="molecule type" value="Genomic_DNA"/>
</dbReference>
<evidence type="ECO:0000256" key="1">
    <source>
        <dbReference type="SAM" id="Phobius"/>
    </source>
</evidence>
<feature type="transmembrane region" description="Helical" evidence="1">
    <location>
        <begin position="14"/>
        <end position="32"/>
    </location>
</feature>
<keyword evidence="3" id="KW-1185">Reference proteome</keyword>
<organism evidence="2 3">
    <name type="scientific">Leptospira weilii str. UI 13098</name>
    <dbReference type="NCBI Taxonomy" id="1088542"/>
    <lineage>
        <taxon>Bacteria</taxon>
        <taxon>Pseudomonadati</taxon>
        <taxon>Spirochaetota</taxon>
        <taxon>Spirochaetia</taxon>
        <taxon>Leptospirales</taxon>
        <taxon>Leptospiraceae</taxon>
        <taxon>Leptospira</taxon>
    </lineage>
</organism>
<keyword evidence="1" id="KW-1133">Transmembrane helix</keyword>
<reference evidence="2 3" key="1">
    <citation type="submission" date="2013-01" db="EMBL/GenBank/DDBJ databases">
        <authorList>
            <person name="Harkins D.M."/>
            <person name="Durkin A.S."/>
            <person name="Brinkac L.M."/>
            <person name="Haft D.H."/>
            <person name="Selengut J.D."/>
            <person name="Sanka R."/>
            <person name="DePew J."/>
            <person name="Purushe J."/>
            <person name="Chanthongthip A."/>
            <person name="Lattana O."/>
            <person name="Phetsouvanh R."/>
            <person name="Newton P.N."/>
            <person name="Vinetz J.M."/>
            <person name="Sutton G.G."/>
            <person name="Nierman W.C."/>
            <person name="Fouts D.E."/>
        </authorList>
    </citation>
    <scope>NUCLEOTIDE SEQUENCE [LARGE SCALE GENOMIC DNA]</scope>
    <source>
        <strain evidence="2 3">UI 13098</strain>
    </source>
</reference>
<evidence type="ECO:0000313" key="3">
    <source>
        <dbReference type="Proteomes" id="UP000012118"/>
    </source>
</evidence>
<gene>
    <name evidence="2" type="ORF">LEP1GSC108_0242</name>
</gene>
<dbReference type="AlphaFoldDB" id="M6QJ14"/>